<dbReference type="RefSeq" id="WP_358346966.1">
    <property type="nucleotide sequence ID" value="NZ_JBEZFP010000001.1"/>
</dbReference>
<protein>
    <submittedName>
        <fullName evidence="1">Uncharacterized protein</fullName>
    </submittedName>
</protein>
<proteinExistence type="predicted"/>
<reference evidence="1 2" key="1">
    <citation type="submission" date="2024-06" db="EMBL/GenBank/DDBJ databases">
        <title>The Natural Products Discovery Center: Release of the First 8490 Sequenced Strains for Exploring Actinobacteria Biosynthetic Diversity.</title>
        <authorList>
            <person name="Kalkreuter E."/>
            <person name="Kautsar S.A."/>
            <person name="Yang D."/>
            <person name="Bader C.D."/>
            <person name="Teijaro C.N."/>
            <person name="Fluegel L."/>
            <person name="Davis C.M."/>
            <person name="Simpson J.R."/>
            <person name="Lauterbach L."/>
            <person name="Steele A.D."/>
            <person name="Gui C."/>
            <person name="Meng S."/>
            <person name="Li G."/>
            <person name="Viehrig K."/>
            <person name="Ye F."/>
            <person name="Su P."/>
            <person name="Kiefer A.F."/>
            <person name="Nichols A."/>
            <person name="Cepeda A.J."/>
            <person name="Yan W."/>
            <person name="Fan B."/>
            <person name="Jiang Y."/>
            <person name="Adhikari A."/>
            <person name="Zheng C.-J."/>
            <person name="Schuster L."/>
            <person name="Cowan T.M."/>
            <person name="Smanski M.J."/>
            <person name="Chevrette M.G."/>
            <person name="De Carvalho L.P.S."/>
            <person name="Shen B."/>
        </authorList>
    </citation>
    <scope>NUCLEOTIDE SEQUENCE [LARGE SCALE GENOMIC DNA]</scope>
    <source>
        <strain evidence="1 2">NPDC048946</strain>
    </source>
</reference>
<accession>A0ABV3D860</accession>
<name>A0ABV3D860_9ACTN</name>
<sequence>MLEPQHFTGHGDQRRIKQERRAAAWRYNPEMERLAALRDKDPAAYERLSPTVHMSLGYYDQDKAVAQQFGRDVSATGNQEG</sequence>
<organism evidence="1 2">
    <name type="scientific">Streptodolium elevatio</name>
    <dbReference type="NCBI Taxonomy" id="3157996"/>
    <lineage>
        <taxon>Bacteria</taxon>
        <taxon>Bacillati</taxon>
        <taxon>Actinomycetota</taxon>
        <taxon>Actinomycetes</taxon>
        <taxon>Kitasatosporales</taxon>
        <taxon>Streptomycetaceae</taxon>
        <taxon>Streptodolium</taxon>
    </lineage>
</organism>
<dbReference type="Proteomes" id="UP001551482">
    <property type="component" value="Unassembled WGS sequence"/>
</dbReference>
<evidence type="ECO:0000313" key="1">
    <source>
        <dbReference type="EMBL" id="MEU8131945.1"/>
    </source>
</evidence>
<evidence type="ECO:0000313" key="2">
    <source>
        <dbReference type="Proteomes" id="UP001551482"/>
    </source>
</evidence>
<dbReference type="EMBL" id="JBEZFP010000001">
    <property type="protein sequence ID" value="MEU8131945.1"/>
    <property type="molecule type" value="Genomic_DNA"/>
</dbReference>
<comment type="caution">
    <text evidence="1">The sequence shown here is derived from an EMBL/GenBank/DDBJ whole genome shotgun (WGS) entry which is preliminary data.</text>
</comment>
<gene>
    <name evidence="1" type="ORF">AB0C36_00385</name>
</gene>
<keyword evidence="2" id="KW-1185">Reference proteome</keyword>